<proteinExistence type="predicted"/>
<name>A0AAV7LH69_PLEWA</name>
<evidence type="ECO:0000313" key="2">
    <source>
        <dbReference type="EMBL" id="KAJ1090991.1"/>
    </source>
</evidence>
<gene>
    <name evidence="2" type="ORF">NDU88_004119</name>
</gene>
<feature type="region of interest" description="Disordered" evidence="1">
    <location>
        <begin position="105"/>
        <end position="129"/>
    </location>
</feature>
<dbReference type="AlphaFoldDB" id="A0AAV7LH69"/>
<accession>A0AAV7LH69</accession>
<protein>
    <submittedName>
        <fullName evidence="2">Uncharacterized protein</fullName>
    </submittedName>
</protein>
<comment type="caution">
    <text evidence="2">The sequence shown here is derived from an EMBL/GenBank/DDBJ whole genome shotgun (WGS) entry which is preliminary data.</text>
</comment>
<dbReference type="EMBL" id="JANPWB010000015">
    <property type="protein sequence ID" value="KAJ1090991.1"/>
    <property type="molecule type" value="Genomic_DNA"/>
</dbReference>
<evidence type="ECO:0000256" key="1">
    <source>
        <dbReference type="SAM" id="MobiDB-lite"/>
    </source>
</evidence>
<evidence type="ECO:0000313" key="3">
    <source>
        <dbReference type="Proteomes" id="UP001066276"/>
    </source>
</evidence>
<organism evidence="2 3">
    <name type="scientific">Pleurodeles waltl</name>
    <name type="common">Iberian ribbed newt</name>
    <dbReference type="NCBI Taxonomy" id="8319"/>
    <lineage>
        <taxon>Eukaryota</taxon>
        <taxon>Metazoa</taxon>
        <taxon>Chordata</taxon>
        <taxon>Craniata</taxon>
        <taxon>Vertebrata</taxon>
        <taxon>Euteleostomi</taxon>
        <taxon>Amphibia</taxon>
        <taxon>Batrachia</taxon>
        <taxon>Caudata</taxon>
        <taxon>Salamandroidea</taxon>
        <taxon>Salamandridae</taxon>
        <taxon>Pleurodelinae</taxon>
        <taxon>Pleurodeles</taxon>
    </lineage>
</organism>
<sequence>MQGAGLIVSSTRWRWRDLSIPPHSTSIVHAEMAVIIPRYSVGIGSDQAPSPAGKGVYLGSPSRSKEVPYVRIGPSTASRCSSAVLRPLYSRLTASSVPISLLTRPAGRVQPPHTPEVRPIRPSSIGNDPAAHSGRSFILLL</sequence>
<reference evidence="2" key="1">
    <citation type="journal article" date="2022" name="bioRxiv">
        <title>Sequencing and chromosome-scale assembly of the giantPleurodeles waltlgenome.</title>
        <authorList>
            <person name="Brown T."/>
            <person name="Elewa A."/>
            <person name="Iarovenko S."/>
            <person name="Subramanian E."/>
            <person name="Araus A.J."/>
            <person name="Petzold A."/>
            <person name="Susuki M."/>
            <person name="Suzuki K.-i.T."/>
            <person name="Hayashi T."/>
            <person name="Toyoda A."/>
            <person name="Oliveira C."/>
            <person name="Osipova E."/>
            <person name="Leigh N.D."/>
            <person name="Simon A."/>
            <person name="Yun M.H."/>
        </authorList>
    </citation>
    <scope>NUCLEOTIDE SEQUENCE</scope>
    <source>
        <strain evidence="2">20211129_DDA</strain>
        <tissue evidence="2">Liver</tissue>
    </source>
</reference>
<dbReference type="Proteomes" id="UP001066276">
    <property type="component" value="Chromosome 11"/>
</dbReference>
<keyword evidence="3" id="KW-1185">Reference proteome</keyword>